<protein>
    <submittedName>
        <fullName evidence="7">Putative ABC transport system permease protein</fullName>
    </submittedName>
</protein>
<evidence type="ECO:0000256" key="3">
    <source>
        <dbReference type="ARBA" id="ARBA00022692"/>
    </source>
</evidence>
<keyword evidence="2" id="KW-1003">Cell membrane</keyword>
<accession>A0A1I3BB10</accession>
<dbReference type="CDD" id="cd06574">
    <property type="entry name" value="TM_PBP1_branched-chain-AA_like"/>
    <property type="match status" value="1"/>
</dbReference>
<feature type="transmembrane region" description="Helical" evidence="6">
    <location>
        <begin position="211"/>
        <end position="231"/>
    </location>
</feature>
<dbReference type="GO" id="GO:0005886">
    <property type="term" value="C:plasma membrane"/>
    <property type="evidence" value="ECO:0007669"/>
    <property type="project" value="UniProtKB-SubCell"/>
</dbReference>
<keyword evidence="8" id="KW-1185">Reference proteome</keyword>
<dbReference type="Proteomes" id="UP000198668">
    <property type="component" value="Unassembled WGS sequence"/>
</dbReference>
<evidence type="ECO:0000313" key="7">
    <source>
        <dbReference type="EMBL" id="SFH59478.1"/>
    </source>
</evidence>
<evidence type="ECO:0000256" key="6">
    <source>
        <dbReference type="SAM" id="Phobius"/>
    </source>
</evidence>
<keyword evidence="3 6" id="KW-0812">Transmembrane</keyword>
<dbReference type="EMBL" id="FOQE01000005">
    <property type="protein sequence ID" value="SFH59478.1"/>
    <property type="molecule type" value="Genomic_DNA"/>
</dbReference>
<keyword evidence="4 6" id="KW-1133">Transmembrane helix</keyword>
<dbReference type="AlphaFoldDB" id="A0A1I3BB10"/>
<name>A0A1I3BB10_9LACT</name>
<gene>
    <name evidence="7" type="ORF">SAMN04489868_10549</name>
</gene>
<dbReference type="InterPro" id="IPR001851">
    <property type="entry name" value="ABC_transp_permease"/>
</dbReference>
<evidence type="ECO:0000256" key="5">
    <source>
        <dbReference type="ARBA" id="ARBA00023136"/>
    </source>
</evidence>
<comment type="subcellular location">
    <subcellularLocation>
        <location evidence="1">Cell membrane</location>
        <topology evidence="1">Multi-pass membrane protein</topology>
    </subcellularLocation>
</comment>
<evidence type="ECO:0000256" key="2">
    <source>
        <dbReference type="ARBA" id="ARBA00022475"/>
    </source>
</evidence>
<feature type="transmembrane region" description="Helical" evidence="6">
    <location>
        <begin position="124"/>
        <end position="148"/>
    </location>
</feature>
<proteinExistence type="predicted"/>
<dbReference type="Pfam" id="PF02653">
    <property type="entry name" value="BPD_transp_2"/>
    <property type="match status" value="1"/>
</dbReference>
<evidence type="ECO:0000256" key="4">
    <source>
        <dbReference type="ARBA" id="ARBA00022989"/>
    </source>
</evidence>
<feature type="transmembrane region" description="Helical" evidence="6">
    <location>
        <begin position="264"/>
        <end position="281"/>
    </location>
</feature>
<sequence>MDLIVTATSQGFLWGIMALGIFMTYRILNLPDMTAEGAFPLGGAVAAQLILHGVSPVLATAISFVIGMLAGAITAWLITKGNVPDLLAGILTMTGLYSINLRILTRANLSLLGEERLTDFLSGLHLPSSFDTLFTGFMICTVLIFLLVSFFKTEIGQAVIATGDNERMARSMGISTSRMKAVGLMLSNGLVAMAGAMIAQDNGYADISMGIGTIVIGLAAVIIGEVVFGNLSFTHRLICVILGAIIYRLIILFVLLIGLEPNDLKLISAVILAFCLALPSLRKSMHLHFFDRKEQNER</sequence>
<keyword evidence="5 6" id="KW-0472">Membrane</keyword>
<feature type="transmembrane region" description="Helical" evidence="6">
    <location>
        <begin position="12"/>
        <end position="28"/>
    </location>
</feature>
<feature type="transmembrane region" description="Helical" evidence="6">
    <location>
        <begin position="238"/>
        <end position="258"/>
    </location>
</feature>
<feature type="transmembrane region" description="Helical" evidence="6">
    <location>
        <begin position="86"/>
        <end position="104"/>
    </location>
</feature>
<reference evidence="7 8" key="1">
    <citation type="submission" date="2016-10" db="EMBL/GenBank/DDBJ databases">
        <authorList>
            <person name="de Groot N.N."/>
        </authorList>
    </citation>
    <scope>NUCLEOTIDE SEQUENCE [LARGE SCALE GENOMIC DNA]</scope>
    <source>
        <strain evidence="7 8">DSM 27630</strain>
    </source>
</reference>
<dbReference type="PANTHER" id="PTHR32196:SF69">
    <property type="entry name" value="BRANCHED-CHAIN AMINO ACID TRANSPORT SYSTEM, PERMEASE PROTEIN"/>
    <property type="match status" value="1"/>
</dbReference>
<organism evidence="7 8">
    <name type="scientific">Pisciglobus halotolerans</name>
    <dbReference type="NCBI Taxonomy" id="745365"/>
    <lineage>
        <taxon>Bacteria</taxon>
        <taxon>Bacillati</taxon>
        <taxon>Bacillota</taxon>
        <taxon>Bacilli</taxon>
        <taxon>Lactobacillales</taxon>
        <taxon>Carnobacteriaceae</taxon>
    </lineage>
</organism>
<dbReference type="PANTHER" id="PTHR32196">
    <property type="entry name" value="ABC TRANSPORTER PERMEASE PROTEIN YPHD-RELATED-RELATED"/>
    <property type="match status" value="1"/>
</dbReference>
<evidence type="ECO:0000313" key="8">
    <source>
        <dbReference type="Proteomes" id="UP000198668"/>
    </source>
</evidence>
<dbReference type="GO" id="GO:0022857">
    <property type="term" value="F:transmembrane transporter activity"/>
    <property type="evidence" value="ECO:0007669"/>
    <property type="project" value="InterPro"/>
</dbReference>
<dbReference type="OrthoDB" id="9778389at2"/>
<evidence type="ECO:0000256" key="1">
    <source>
        <dbReference type="ARBA" id="ARBA00004651"/>
    </source>
</evidence>
<dbReference type="RefSeq" id="WP_047389886.1">
    <property type="nucleotide sequence ID" value="NZ_FOQE01000005.1"/>
</dbReference>
<feature type="transmembrane region" description="Helical" evidence="6">
    <location>
        <begin position="57"/>
        <end position="79"/>
    </location>
</feature>
<feature type="transmembrane region" description="Helical" evidence="6">
    <location>
        <begin position="181"/>
        <end position="199"/>
    </location>
</feature>